<reference evidence="1" key="2">
    <citation type="submission" date="2020-11" db="EMBL/GenBank/DDBJ databases">
        <authorList>
            <person name="McCartney M.A."/>
            <person name="Auch B."/>
            <person name="Kono T."/>
            <person name="Mallez S."/>
            <person name="Becker A."/>
            <person name="Gohl D.M."/>
            <person name="Silverstein K.A.T."/>
            <person name="Koren S."/>
            <person name="Bechman K.B."/>
            <person name="Herman A."/>
            <person name="Abrahante J.E."/>
            <person name="Garbe J."/>
        </authorList>
    </citation>
    <scope>NUCLEOTIDE SEQUENCE</scope>
    <source>
        <strain evidence="1">Duluth1</strain>
        <tissue evidence="1">Whole animal</tissue>
    </source>
</reference>
<name>A0A9D4RCF7_DREPO</name>
<dbReference type="EMBL" id="JAIWYP010000002">
    <property type="protein sequence ID" value="KAH3862333.1"/>
    <property type="molecule type" value="Genomic_DNA"/>
</dbReference>
<reference evidence="1" key="1">
    <citation type="journal article" date="2019" name="bioRxiv">
        <title>The Genome of the Zebra Mussel, Dreissena polymorpha: A Resource for Invasive Species Research.</title>
        <authorList>
            <person name="McCartney M.A."/>
            <person name="Auch B."/>
            <person name="Kono T."/>
            <person name="Mallez S."/>
            <person name="Zhang Y."/>
            <person name="Obille A."/>
            <person name="Becker A."/>
            <person name="Abrahante J.E."/>
            <person name="Garbe J."/>
            <person name="Badalamenti J.P."/>
            <person name="Herman A."/>
            <person name="Mangelson H."/>
            <person name="Liachko I."/>
            <person name="Sullivan S."/>
            <person name="Sone E.D."/>
            <person name="Koren S."/>
            <person name="Silverstein K.A.T."/>
            <person name="Beckman K.B."/>
            <person name="Gohl D.M."/>
        </authorList>
    </citation>
    <scope>NUCLEOTIDE SEQUENCE</scope>
    <source>
        <strain evidence="1">Duluth1</strain>
        <tissue evidence="1">Whole animal</tissue>
    </source>
</reference>
<keyword evidence="2" id="KW-1185">Reference proteome</keyword>
<evidence type="ECO:0000313" key="1">
    <source>
        <dbReference type="EMBL" id="KAH3862333.1"/>
    </source>
</evidence>
<dbReference type="Proteomes" id="UP000828390">
    <property type="component" value="Unassembled WGS sequence"/>
</dbReference>
<dbReference type="AlphaFoldDB" id="A0A9D4RCF7"/>
<comment type="caution">
    <text evidence="1">The sequence shown here is derived from an EMBL/GenBank/DDBJ whole genome shotgun (WGS) entry which is preliminary data.</text>
</comment>
<sequence length="50" mass="5820">MLLWTTYLSLTTKEKNCLLCLRPFWITGTGSENLEWIVGFNTDVKVLTLR</sequence>
<protein>
    <submittedName>
        <fullName evidence="1">Uncharacterized protein</fullName>
    </submittedName>
</protein>
<gene>
    <name evidence="1" type="ORF">DPMN_025299</name>
</gene>
<accession>A0A9D4RCF7</accession>
<organism evidence="1 2">
    <name type="scientific">Dreissena polymorpha</name>
    <name type="common">Zebra mussel</name>
    <name type="synonym">Mytilus polymorpha</name>
    <dbReference type="NCBI Taxonomy" id="45954"/>
    <lineage>
        <taxon>Eukaryota</taxon>
        <taxon>Metazoa</taxon>
        <taxon>Spiralia</taxon>
        <taxon>Lophotrochozoa</taxon>
        <taxon>Mollusca</taxon>
        <taxon>Bivalvia</taxon>
        <taxon>Autobranchia</taxon>
        <taxon>Heteroconchia</taxon>
        <taxon>Euheterodonta</taxon>
        <taxon>Imparidentia</taxon>
        <taxon>Neoheterodontei</taxon>
        <taxon>Myida</taxon>
        <taxon>Dreissenoidea</taxon>
        <taxon>Dreissenidae</taxon>
        <taxon>Dreissena</taxon>
    </lineage>
</organism>
<evidence type="ECO:0000313" key="2">
    <source>
        <dbReference type="Proteomes" id="UP000828390"/>
    </source>
</evidence>
<proteinExistence type="predicted"/>